<feature type="transmembrane region" description="Helical" evidence="1">
    <location>
        <begin position="29"/>
        <end position="51"/>
    </location>
</feature>
<dbReference type="RefSeq" id="WP_268008735.1">
    <property type="nucleotide sequence ID" value="NZ_BSUT01000003.1"/>
</dbReference>
<keyword evidence="1" id="KW-1133">Transmembrane helix</keyword>
<reference evidence="2" key="1">
    <citation type="submission" date="2022-08" db="EMBL/GenBank/DDBJ databases">
        <title>Alicyclobacillus fastidiosus DSM 17978, complete genome.</title>
        <authorList>
            <person name="Wang Q."/>
            <person name="Cai R."/>
            <person name="Wang Z."/>
        </authorList>
    </citation>
    <scope>NUCLEOTIDE SEQUENCE</scope>
    <source>
        <strain evidence="2">DSM 17978</strain>
        <plasmid evidence="2">unnamed1</plasmid>
    </source>
</reference>
<keyword evidence="1" id="KW-0472">Membrane</keyword>
<accession>A0ABY6ZPU9</accession>
<proteinExistence type="predicted"/>
<gene>
    <name evidence="2" type="ORF">NZD89_27865</name>
</gene>
<sequence>MGGTLLIALWSLMILVFLVLIFKIRNKAMYFVGVAGVVMSIGGLVEMIYILKHG</sequence>
<evidence type="ECO:0000313" key="3">
    <source>
        <dbReference type="Proteomes" id="UP001164761"/>
    </source>
</evidence>
<evidence type="ECO:0000313" key="2">
    <source>
        <dbReference type="EMBL" id="WAH44866.1"/>
    </source>
</evidence>
<name>A0ABY6ZPU9_9BACL</name>
<feature type="transmembrane region" description="Helical" evidence="1">
    <location>
        <begin position="6"/>
        <end position="22"/>
    </location>
</feature>
<geneLocation type="plasmid" evidence="2 3">
    <name>unnamed1</name>
</geneLocation>
<dbReference type="EMBL" id="CP104068">
    <property type="protein sequence ID" value="WAH44866.1"/>
    <property type="molecule type" value="Genomic_DNA"/>
</dbReference>
<evidence type="ECO:0000256" key="1">
    <source>
        <dbReference type="SAM" id="Phobius"/>
    </source>
</evidence>
<evidence type="ECO:0008006" key="4">
    <source>
        <dbReference type="Google" id="ProtNLM"/>
    </source>
</evidence>
<dbReference type="Proteomes" id="UP001164761">
    <property type="component" value="Plasmid unnamed1"/>
</dbReference>
<keyword evidence="1" id="KW-0812">Transmembrane</keyword>
<keyword evidence="2" id="KW-0614">Plasmid</keyword>
<organism evidence="2 3">
    <name type="scientific">Alicyclobacillus fastidiosus</name>
    <dbReference type="NCBI Taxonomy" id="392011"/>
    <lineage>
        <taxon>Bacteria</taxon>
        <taxon>Bacillati</taxon>
        <taxon>Bacillota</taxon>
        <taxon>Bacilli</taxon>
        <taxon>Bacillales</taxon>
        <taxon>Alicyclobacillaceae</taxon>
        <taxon>Alicyclobacillus</taxon>
    </lineage>
</organism>
<keyword evidence="3" id="KW-1185">Reference proteome</keyword>
<protein>
    <recommendedName>
        <fullName evidence="4">DUF2759 family protein</fullName>
    </recommendedName>
</protein>